<keyword evidence="3" id="KW-1185">Reference proteome</keyword>
<sequence length="114" mass="12947">LLTLYVFLKRAGAVLDKDIIVHILDKRSAESRTEKEMSEEKKICGEKTYRTYGQVRGDSYSEGYIGQTGACVWLFIGFMLKLVVYPGIAVFFQPPCWFIYKTGAYNSIMNGKLA</sequence>
<accession>A0A8C7IF64</accession>
<organism evidence="2 3">
    <name type="scientific">Oncorhynchus kisutch</name>
    <name type="common">Coho salmon</name>
    <name type="synonym">Salmo kisutch</name>
    <dbReference type="NCBI Taxonomy" id="8019"/>
    <lineage>
        <taxon>Eukaryota</taxon>
        <taxon>Metazoa</taxon>
        <taxon>Chordata</taxon>
        <taxon>Craniata</taxon>
        <taxon>Vertebrata</taxon>
        <taxon>Euteleostomi</taxon>
        <taxon>Actinopterygii</taxon>
        <taxon>Neopterygii</taxon>
        <taxon>Teleostei</taxon>
        <taxon>Protacanthopterygii</taxon>
        <taxon>Salmoniformes</taxon>
        <taxon>Salmonidae</taxon>
        <taxon>Salmoninae</taxon>
        <taxon>Oncorhynchus</taxon>
    </lineage>
</organism>
<proteinExistence type="predicted"/>
<keyword evidence="1" id="KW-0472">Membrane</keyword>
<name>A0A8C7IF64_ONCKI</name>
<dbReference type="Ensembl" id="ENSOKIT00005072497.1">
    <property type="protein sequence ID" value="ENSOKIP00005068156.1"/>
    <property type="gene ID" value="ENSOKIG00005029248.1"/>
</dbReference>
<dbReference type="Proteomes" id="UP000694557">
    <property type="component" value="Unassembled WGS sequence"/>
</dbReference>
<keyword evidence="1" id="KW-1133">Transmembrane helix</keyword>
<reference evidence="2" key="1">
    <citation type="submission" date="2025-08" db="UniProtKB">
        <authorList>
            <consortium name="Ensembl"/>
        </authorList>
    </citation>
    <scope>IDENTIFICATION</scope>
</reference>
<evidence type="ECO:0000256" key="1">
    <source>
        <dbReference type="SAM" id="Phobius"/>
    </source>
</evidence>
<dbReference type="AlphaFoldDB" id="A0A8C7IF64"/>
<feature type="transmembrane region" description="Helical" evidence="1">
    <location>
        <begin position="72"/>
        <end position="92"/>
    </location>
</feature>
<keyword evidence="1" id="KW-0812">Transmembrane</keyword>
<reference evidence="2" key="2">
    <citation type="submission" date="2025-09" db="UniProtKB">
        <authorList>
            <consortium name="Ensembl"/>
        </authorList>
    </citation>
    <scope>IDENTIFICATION</scope>
</reference>
<protein>
    <submittedName>
        <fullName evidence="2">Uncharacterized protein</fullName>
    </submittedName>
</protein>
<evidence type="ECO:0000313" key="2">
    <source>
        <dbReference type="Ensembl" id="ENSOKIP00005068156.1"/>
    </source>
</evidence>
<evidence type="ECO:0000313" key="3">
    <source>
        <dbReference type="Proteomes" id="UP000694557"/>
    </source>
</evidence>